<dbReference type="Proteomes" id="UP000288805">
    <property type="component" value="Unassembled WGS sequence"/>
</dbReference>
<dbReference type="AlphaFoldDB" id="A0A438FWM7"/>
<organism evidence="2 3">
    <name type="scientific">Vitis vinifera</name>
    <name type="common">Grape</name>
    <dbReference type="NCBI Taxonomy" id="29760"/>
    <lineage>
        <taxon>Eukaryota</taxon>
        <taxon>Viridiplantae</taxon>
        <taxon>Streptophyta</taxon>
        <taxon>Embryophyta</taxon>
        <taxon>Tracheophyta</taxon>
        <taxon>Spermatophyta</taxon>
        <taxon>Magnoliopsida</taxon>
        <taxon>eudicotyledons</taxon>
        <taxon>Gunneridae</taxon>
        <taxon>Pentapetalae</taxon>
        <taxon>rosids</taxon>
        <taxon>Vitales</taxon>
        <taxon>Vitaceae</taxon>
        <taxon>Viteae</taxon>
        <taxon>Vitis</taxon>
    </lineage>
</organism>
<dbReference type="EMBL" id="QGNW01000722">
    <property type="protein sequence ID" value="RVW64366.1"/>
    <property type="molecule type" value="Genomic_DNA"/>
</dbReference>
<evidence type="ECO:0000256" key="1">
    <source>
        <dbReference type="SAM" id="MobiDB-lite"/>
    </source>
</evidence>
<comment type="caution">
    <text evidence="2">The sequence shown here is derived from an EMBL/GenBank/DDBJ whole genome shotgun (WGS) entry which is preliminary data.</text>
</comment>
<reference evidence="2 3" key="1">
    <citation type="journal article" date="2018" name="PLoS Genet.">
        <title>Population sequencing reveals clonal diversity and ancestral inbreeding in the grapevine cultivar Chardonnay.</title>
        <authorList>
            <person name="Roach M.J."/>
            <person name="Johnson D.L."/>
            <person name="Bohlmann J."/>
            <person name="van Vuuren H.J."/>
            <person name="Jones S.J."/>
            <person name="Pretorius I.S."/>
            <person name="Schmidt S.A."/>
            <person name="Borneman A.R."/>
        </authorList>
    </citation>
    <scope>NUCLEOTIDE SEQUENCE [LARGE SCALE GENOMIC DNA]</scope>
    <source>
        <strain evidence="3">cv. Chardonnay</strain>
        <tissue evidence="2">Leaf</tissue>
    </source>
</reference>
<accession>A0A438FWM7</accession>
<proteinExistence type="predicted"/>
<feature type="compositionally biased region" description="Acidic residues" evidence="1">
    <location>
        <begin position="95"/>
        <end position="113"/>
    </location>
</feature>
<evidence type="ECO:0000313" key="3">
    <source>
        <dbReference type="Proteomes" id="UP000288805"/>
    </source>
</evidence>
<feature type="region of interest" description="Disordered" evidence="1">
    <location>
        <begin position="88"/>
        <end position="137"/>
    </location>
</feature>
<name>A0A438FWM7_VITVI</name>
<gene>
    <name evidence="2" type="ORF">CK203_046991</name>
</gene>
<evidence type="ECO:0000313" key="2">
    <source>
        <dbReference type="EMBL" id="RVW64366.1"/>
    </source>
</evidence>
<sequence length="137" mass="15683">MFSDDDSTDRKSFLGIDDTGKLERIRFSLLALRTGTDGRNERWPEREMVGLRDSQRDLAGMNDGLNKRRPEGIRTLSKIKDKFKGDLVAATSQPDFEEKESNLEDIEEDDNEMEGYQSSLDGSDDNFNFNDDYNDDA</sequence>
<protein>
    <submittedName>
        <fullName evidence="2">Uncharacterized protein</fullName>
    </submittedName>
</protein>